<dbReference type="PROSITE" id="PS51257">
    <property type="entry name" value="PROKAR_LIPOPROTEIN"/>
    <property type="match status" value="1"/>
</dbReference>
<dbReference type="AlphaFoldDB" id="U7VAH7"/>
<name>U7VAH7_9FUSO</name>
<evidence type="ECO:0000313" key="3">
    <source>
        <dbReference type="Proteomes" id="UP000017081"/>
    </source>
</evidence>
<dbReference type="EMBL" id="AXZF01000057">
    <property type="protein sequence ID" value="ERT68555.1"/>
    <property type="molecule type" value="Genomic_DNA"/>
</dbReference>
<feature type="transmembrane region" description="Helical" evidence="1">
    <location>
        <begin position="7"/>
        <end position="27"/>
    </location>
</feature>
<dbReference type="Proteomes" id="UP000017081">
    <property type="component" value="Unassembled WGS sequence"/>
</dbReference>
<proteinExistence type="predicted"/>
<dbReference type="STRING" id="1319815.HMPREF0202_01548"/>
<keyword evidence="1" id="KW-0812">Transmembrane</keyword>
<accession>U7VAH7</accession>
<sequence>MFNKKKGFIIGFILVGCFWGYSFYSFINYGNSLEKIVASQTEILKVYTMKLGYSYIGSSQSRKQTFDEAEKAFNIFKDLAGLIYLKNGTYLNYMENTFFSFENKDLEYLDSMHNYTKAIVSNL</sequence>
<keyword evidence="3" id="KW-1185">Reference proteome</keyword>
<evidence type="ECO:0000313" key="2">
    <source>
        <dbReference type="EMBL" id="ERT68555.1"/>
    </source>
</evidence>
<dbReference type="RefSeq" id="WP_023051086.1">
    <property type="nucleotide sequence ID" value="NZ_CP173066.2"/>
</dbReference>
<organism evidence="2 3">
    <name type="scientific">Cetobacterium somerae ATCC BAA-474</name>
    <dbReference type="NCBI Taxonomy" id="1319815"/>
    <lineage>
        <taxon>Bacteria</taxon>
        <taxon>Fusobacteriati</taxon>
        <taxon>Fusobacteriota</taxon>
        <taxon>Fusobacteriia</taxon>
        <taxon>Fusobacteriales</taxon>
        <taxon>Fusobacteriaceae</taxon>
        <taxon>Cetobacterium</taxon>
    </lineage>
</organism>
<dbReference type="HOGENOM" id="CLU_2011177_0_0_0"/>
<evidence type="ECO:0000256" key="1">
    <source>
        <dbReference type="SAM" id="Phobius"/>
    </source>
</evidence>
<comment type="caution">
    <text evidence="2">The sequence shown here is derived from an EMBL/GenBank/DDBJ whole genome shotgun (WGS) entry which is preliminary data.</text>
</comment>
<keyword evidence="1" id="KW-0472">Membrane</keyword>
<protein>
    <submittedName>
        <fullName evidence="2">Uncharacterized protein</fullName>
    </submittedName>
</protein>
<keyword evidence="1" id="KW-1133">Transmembrane helix</keyword>
<reference evidence="2 3" key="1">
    <citation type="submission" date="2013-08" db="EMBL/GenBank/DDBJ databases">
        <authorList>
            <person name="Weinstock G."/>
            <person name="Sodergren E."/>
            <person name="Wylie T."/>
            <person name="Fulton L."/>
            <person name="Fulton R."/>
            <person name="Fronick C."/>
            <person name="O'Laughlin M."/>
            <person name="Godfrey J."/>
            <person name="Miner T."/>
            <person name="Herter B."/>
            <person name="Appelbaum E."/>
            <person name="Cordes M."/>
            <person name="Lek S."/>
            <person name="Wollam A."/>
            <person name="Pepin K.H."/>
            <person name="Palsikar V.B."/>
            <person name="Mitreva M."/>
            <person name="Wilson R.K."/>
        </authorList>
    </citation>
    <scope>NUCLEOTIDE SEQUENCE [LARGE SCALE GENOMIC DNA]</scope>
    <source>
        <strain evidence="2 3">ATCC BAA-474</strain>
    </source>
</reference>
<gene>
    <name evidence="2" type="ORF">HMPREF0202_01548</name>
</gene>